<dbReference type="STRING" id="99883.ENSTNIP00000004242"/>
<keyword evidence="10" id="KW-0443">Lipid metabolism</keyword>
<dbReference type="InterPro" id="IPR035024">
    <property type="entry name" value="PLC-gamma_N-SH2"/>
</dbReference>
<evidence type="ECO:0000256" key="2">
    <source>
        <dbReference type="ARBA" id="ARBA00012368"/>
    </source>
</evidence>
<dbReference type="GO" id="GO:0005737">
    <property type="term" value="C:cytoplasm"/>
    <property type="evidence" value="ECO:0007669"/>
    <property type="project" value="TreeGrafter"/>
</dbReference>
<evidence type="ECO:0000256" key="6">
    <source>
        <dbReference type="ARBA" id="ARBA00022801"/>
    </source>
</evidence>
<evidence type="ECO:0000256" key="10">
    <source>
        <dbReference type="ARBA" id="ARBA00023098"/>
    </source>
</evidence>
<dbReference type="GO" id="GO:0035591">
    <property type="term" value="F:signaling adaptor activity"/>
    <property type="evidence" value="ECO:0007669"/>
    <property type="project" value="TreeGrafter"/>
</dbReference>
<dbReference type="SMART" id="SM00252">
    <property type="entry name" value="SH2"/>
    <property type="match status" value="2"/>
</dbReference>
<reference evidence="15" key="3">
    <citation type="submission" date="2025-09" db="UniProtKB">
        <authorList>
            <consortium name="Ensembl"/>
        </authorList>
    </citation>
    <scope>IDENTIFICATION</scope>
</reference>
<dbReference type="Proteomes" id="UP000007303">
    <property type="component" value="Unassembled WGS sequence"/>
</dbReference>
<dbReference type="Ensembl" id="ENSTNIT00000004377.1">
    <property type="protein sequence ID" value="ENSTNIP00000004242.1"/>
    <property type="gene ID" value="ENSTNIG00000001867.1"/>
</dbReference>
<dbReference type="GO" id="GO:0016477">
    <property type="term" value="P:cell migration"/>
    <property type="evidence" value="ECO:0007669"/>
    <property type="project" value="TreeGrafter"/>
</dbReference>
<comment type="cofactor">
    <cofactor evidence="1">
        <name>Ca(2+)</name>
        <dbReference type="ChEBI" id="CHEBI:29108"/>
    </cofactor>
</comment>
<dbReference type="InParanoid" id="H3C7M0"/>
<dbReference type="PANTHER" id="PTHR19969:SF8">
    <property type="entry name" value="ADAPTER MOLECULE CRK"/>
    <property type="match status" value="1"/>
</dbReference>
<dbReference type="InterPro" id="IPR051184">
    <property type="entry name" value="Tyrosine-phos_adapter"/>
</dbReference>
<keyword evidence="16" id="KW-1185">Reference proteome</keyword>
<dbReference type="PANTHER" id="PTHR19969">
    <property type="entry name" value="SH2-SH3 ADAPTOR PROTEIN-RELATED"/>
    <property type="match status" value="1"/>
</dbReference>
<evidence type="ECO:0000259" key="14">
    <source>
        <dbReference type="PROSITE" id="PS50001"/>
    </source>
</evidence>
<keyword evidence="11" id="KW-0807">Transducer</keyword>
<feature type="domain" description="SH2" evidence="14">
    <location>
        <begin position="80"/>
        <end position="186"/>
    </location>
</feature>
<name>H3C7M0_TETNG</name>
<keyword evidence="6" id="KW-0378">Hydrolase</keyword>
<keyword evidence="3" id="KW-0728">SH3 domain</keyword>
<dbReference type="InterPro" id="IPR011993">
    <property type="entry name" value="PH-like_dom_sf"/>
</dbReference>
<dbReference type="GO" id="GO:0030971">
    <property type="term" value="F:receptor tyrosine kinase binding"/>
    <property type="evidence" value="ECO:0007669"/>
    <property type="project" value="TreeGrafter"/>
</dbReference>
<organism evidence="15 16">
    <name type="scientific">Tetraodon nigroviridis</name>
    <name type="common">Spotted green pufferfish</name>
    <name type="synonym">Chelonodon nigroviridis</name>
    <dbReference type="NCBI Taxonomy" id="99883"/>
    <lineage>
        <taxon>Eukaryota</taxon>
        <taxon>Metazoa</taxon>
        <taxon>Chordata</taxon>
        <taxon>Craniata</taxon>
        <taxon>Vertebrata</taxon>
        <taxon>Euteleostomi</taxon>
        <taxon>Actinopterygii</taxon>
        <taxon>Neopterygii</taxon>
        <taxon>Teleostei</taxon>
        <taxon>Neoteleostei</taxon>
        <taxon>Acanthomorphata</taxon>
        <taxon>Eupercaria</taxon>
        <taxon>Tetraodontiformes</taxon>
        <taxon>Tetradontoidea</taxon>
        <taxon>Tetraodontidae</taxon>
        <taxon>Tetraodon</taxon>
    </lineage>
</organism>
<evidence type="ECO:0000256" key="9">
    <source>
        <dbReference type="ARBA" id="ARBA00022999"/>
    </source>
</evidence>
<protein>
    <recommendedName>
        <fullName evidence="2">phosphoinositide phospholipase C</fullName>
        <ecNumber evidence="2">3.1.4.11</ecNumber>
    </recommendedName>
</protein>
<dbReference type="SUPFAM" id="SSF55550">
    <property type="entry name" value="SH2 domain"/>
    <property type="match status" value="2"/>
</dbReference>
<dbReference type="FunFam" id="3.30.505.10:FF:000009">
    <property type="entry name" value="1-phosphatidylinositol 4,5-bisphosphate phosphodiesterase gamma"/>
    <property type="match status" value="1"/>
</dbReference>
<comment type="catalytic activity">
    <reaction evidence="12">
        <text>a 1,2-diacyl-sn-glycero-3-phospho-(1D-myo-inositol-4,5-bisphosphate) + H2O = 1D-myo-inositol 1,4,5-trisphosphate + a 1,2-diacyl-sn-glycerol + H(+)</text>
        <dbReference type="Rhea" id="RHEA:33179"/>
        <dbReference type="ChEBI" id="CHEBI:15377"/>
        <dbReference type="ChEBI" id="CHEBI:15378"/>
        <dbReference type="ChEBI" id="CHEBI:17815"/>
        <dbReference type="ChEBI" id="CHEBI:58456"/>
        <dbReference type="ChEBI" id="CHEBI:203600"/>
        <dbReference type="EC" id="3.1.4.11"/>
    </reaction>
    <physiologicalReaction direction="left-to-right" evidence="12">
        <dbReference type="Rhea" id="RHEA:33180"/>
    </physiologicalReaction>
</comment>
<dbReference type="HOGENOM" id="CLU_1032597_0_0_1"/>
<dbReference type="Pfam" id="PF00017">
    <property type="entry name" value="SH2"/>
    <property type="match status" value="2"/>
</dbReference>
<dbReference type="FunFam" id="3.30.505.10:FF:000011">
    <property type="entry name" value="1-phosphatidylinositol 4,5-bisphosphate phosphodiesterase gamma"/>
    <property type="match status" value="1"/>
</dbReference>
<evidence type="ECO:0000256" key="3">
    <source>
        <dbReference type="ARBA" id="ARBA00022443"/>
    </source>
</evidence>
<sequence length="323" mass="37615">GTLYEEVSSASYSENDISNSLKNGILFLEDPVDHTWTPHYFVLTSNKIYYSEETSHYQTADEEEDDEECNNNEQHCAERWFHGKLGGGRDGRQVAEKLLQEYCEGGAKDGTFLVRESETFVGDYTLSFWRSGRVQHCRINSRQESGSTRFYLTDNLVFDSLYRLICHYRDTPLRCNEFEMRLGNPVPQPNAHESREWYHSSLTRVQAEHMLMRVPRDGAFLVRKRSEHNSYAISFRAEGKIKHCRIQQEGRLFMLGSSAEFESLMDLVSYYEKHPLYRKMKCATPSTRTPWTRWAPRSLTTGRCTRSAPLISTWRPTRCPQLG</sequence>
<evidence type="ECO:0000256" key="12">
    <source>
        <dbReference type="ARBA" id="ARBA00023674"/>
    </source>
</evidence>
<evidence type="ECO:0000256" key="8">
    <source>
        <dbReference type="ARBA" id="ARBA00022963"/>
    </source>
</evidence>
<dbReference type="CDD" id="cd10341">
    <property type="entry name" value="SH2_N-SH2_PLC_gamma_like"/>
    <property type="match status" value="1"/>
</dbReference>
<proteinExistence type="predicted"/>
<evidence type="ECO:0000256" key="7">
    <source>
        <dbReference type="ARBA" id="ARBA00022837"/>
    </source>
</evidence>
<dbReference type="GO" id="GO:0004435">
    <property type="term" value="F:phosphatidylinositol-4,5-bisphosphate phospholipase C activity"/>
    <property type="evidence" value="ECO:0007669"/>
    <property type="project" value="UniProtKB-EC"/>
</dbReference>
<dbReference type="InterPro" id="IPR035023">
    <property type="entry name" value="PLC-gamma_C-SH2"/>
</dbReference>
<evidence type="ECO:0000313" key="16">
    <source>
        <dbReference type="Proteomes" id="UP000007303"/>
    </source>
</evidence>
<keyword evidence="9 13" id="KW-0727">SH2 domain</keyword>
<dbReference type="EC" id="3.1.4.11" evidence="2"/>
<keyword evidence="7" id="KW-0106">Calcium</keyword>
<keyword evidence="4" id="KW-0597">Phosphoprotein</keyword>
<evidence type="ECO:0000256" key="5">
    <source>
        <dbReference type="ARBA" id="ARBA00022737"/>
    </source>
</evidence>
<dbReference type="CDD" id="cd09932">
    <property type="entry name" value="SH2_C-SH2_PLC_gamma_like"/>
    <property type="match status" value="1"/>
</dbReference>
<evidence type="ECO:0000256" key="13">
    <source>
        <dbReference type="PROSITE-ProRule" id="PRU00191"/>
    </source>
</evidence>
<keyword evidence="5" id="KW-0677">Repeat</keyword>
<evidence type="ECO:0000256" key="4">
    <source>
        <dbReference type="ARBA" id="ARBA00022553"/>
    </source>
</evidence>
<dbReference type="GeneTree" id="ENSGT00940000164676"/>
<evidence type="ECO:0000256" key="11">
    <source>
        <dbReference type="ARBA" id="ARBA00023224"/>
    </source>
</evidence>
<evidence type="ECO:0000313" key="15">
    <source>
        <dbReference type="Ensembl" id="ENSTNIP00000004242.1"/>
    </source>
</evidence>
<dbReference type="PRINTS" id="PR00401">
    <property type="entry name" value="SH2DOMAIN"/>
</dbReference>
<dbReference type="PROSITE" id="PS50001">
    <property type="entry name" value="SH2"/>
    <property type="match status" value="2"/>
</dbReference>
<reference evidence="16" key="1">
    <citation type="journal article" date="2004" name="Nature">
        <title>Genome duplication in the teleost fish Tetraodon nigroviridis reveals the early vertebrate proto-karyotype.</title>
        <authorList>
            <person name="Jaillon O."/>
            <person name="Aury J.-M."/>
            <person name="Brunet F."/>
            <person name="Petit J.-L."/>
            <person name="Stange-Thomann N."/>
            <person name="Mauceli E."/>
            <person name="Bouneau L."/>
            <person name="Fischer C."/>
            <person name="Ozouf-Costaz C."/>
            <person name="Bernot A."/>
            <person name="Nicaud S."/>
            <person name="Jaffe D."/>
            <person name="Fisher S."/>
            <person name="Lutfalla G."/>
            <person name="Dossat C."/>
            <person name="Segurens B."/>
            <person name="Dasilva C."/>
            <person name="Salanoubat M."/>
            <person name="Levy M."/>
            <person name="Boudet N."/>
            <person name="Castellano S."/>
            <person name="Anthouard V."/>
            <person name="Jubin C."/>
            <person name="Castelli V."/>
            <person name="Katinka M."/>
            <person name="Vacherie B."/>
            <person name="Biemont C."/>
            <person name="Skalli Z."/>
            <person name="Cattolico L."/>
            <person name="Poulain J."/>
            <person name="De Berardinis V."/>
            <person name="Cruaud C."/>
            <person name="Duprat S."/>
            <person name="Brottier P."/>
            <person name="Coutanceau J.-P."/>
            <person name="Gouzy J."/>
            <person name="Parra G."/>
            <person name="Lardier G."/>
            <person name="Chapple C."/>
            <person name="McKernan K.J."/>
            <person name="McEwan P."/>
            <person name="Bosak S."/>
            <person name="Kellis M."/>
            <person name="Volff J.-N."/>
            <person name="Guigo R."/>
            <person name="Zody M.C."/>
            <person name="Mesirov J."/>
            <person name="Lindblad-Toh K."/>
            <person name="Birren B."/>
            <person name="Nusbaum C."/>
            <person name="Kahn D."/>
            <person name="Robinson-Rechavi M."/>
            <person name="Laudet V."/>
            <person name="Schachter V."/>
            <person name="Quetier F."/>
            <person name="Saurin W."/>
            <person name="Scarpelli C."/>
            <person name="Wincker P."/>
            <person name="Lander E.S."/>
            <person name="Weissenbach J."/>
            <person name="Roest Crollius H."/>
        </authorList>
    </citation>
    <scope>NUCLEOTIDE SEQUENCE [LARGE SCALE GENOMIC DNA]</scope>
</reference>
<dbReference type="SUPFAM" id="SSF50729">
    <property type="entry name" value="PH domain-like"/>
    <property type="match status" value="1"/>
</dbReference>
<dbReference type="Gene3D" id="2.30.29.30">
    <property type="entry name" value="Pleckstrin-homology domain (PH domain)/Phosphotyrosine-binding domain (PTB)"/>
    <property type="match status" value="1"/>
</dbReference>
<keyword evidence="8" id="KW-0442">Lipid degradation</keyword>
<dbReference type="AlphaFoldDB" id="H3C7M0"/>
<feature type="domain" description="SH2" evidence="14">
    <location>
        <begin position="197"/>
        <end position="286"/>
    </location>
</feature>
<dbReference type="GO" id="GO:0007167">
    <property type="term" value="P:enzyme-linked receptor protein signaling pathway"/>
    <property type="evidence" value="ECO:0007669"/>
    <property type="project" value="TreeGrafter"/>
</dbReference>
<accession>H3C7M0</accession>
<dbReference type="GO" id="GO:0016042">
    <property type="term" value="P:lipid catabolic process"/>
    <property type="evidence" value="ECO:0007669"/>
    <property type="project" value="UniProtKB-KW"/>
</dbReference>
<dbReference type="InterPro" id="IPR000980">
    <property type="entry name" value="SH2"/>
</dbReference>
<evidence type="ECO:0000256" key="1">
    <source>
        <dbReference type="ARBA" id="ARBA00001913"/>
    </source>
</evidence>
<reference evidence="15" key="2">
    <citation type="submission" date="2025-08" db="UniProtKB">
        <authorList>
            <consortium name="Ensembl"/>
        </authorList>
    </citation>
    <scope>IDENTIFICATION</scope>
</reference>
<dbReference type="Gene3D" id="3.30.505.10">
    <property type="entry name" value="SH2 domain"/>
    <property type="match status" value="2"/>
</dbReference>
<dbReference type="InterPro" id="IPR036860">
    <property type="entry name" value="SH2_dom_sf"/>
</dbReference>